<dbReference type="Proteomes" id="UP000184128">
    <property type="component" value="Unassembled WGS sequence"/>
</dbReference>
<protein>
    <recommendedName>
        <fullName evidence="4">Transposase</fullName>
    </recommendedName>
</protein>
<feature type="non-terminal residue" evidence="1">
    <location>
        <position position="63"/>
    </location>
</feature>
<dbReference type="EMBL" id="FQUF01000006">
    <property type="protein sequence ID" value="SHE49255.1"/>
    <property type="molecule type" value="Genomic_DNA"/>
</dbReference>
<accession>A0A1M4TXS7</accession>
<organism evidence="1 3">
    <name type="scientific">Atopostipes suicloacalis DSM 15692</name>
    <dbReference type="NCBI Taxonomy" id="1121025"/>
    <lineage>
        <taxon>Bacteria</taxon>
        <taxon>Bacillati</taxon>
        <taxon>Bacillota</taxon>
        <taxon>Bacilli</taxon>
        <taxon>Lactobacillales</taxon>
        <taxon>Carnobacteriaceae</taxon>
        <taxon>Atopostipes</taxon>
    </lineage>
</organism>
<name>A0A1M4TXS7_9LACT</name>
<gene>
    <name evidence="1" type="ORF">SAMN02745249_00550</name>
    <name evidence="2" type="ORF">SAMN02745249_01700</name>
</gene>
<evidence type="ECO:0008006" key="4">
    <source>
        <dbReference type="Google" id="ProtNLM"/>
    </source>
</evidence>
<dbReference type="EMBL" id="FQUF01000029">
    <property type="protein sequence ID" value="SHF05503.1"/>
    <property type="molecule type" value="Genomic_DNA"/>
</dbReference>
<reference evidence="1 3" key="1">
    <citation type="submission" date="2016-11" db="EMBL/GenBank/DDBJ databases">
        <authorList>
            <person name="Jaros S."/>
            <person name="Januszkiewicz K."/>
            <person name="Wedrychowicz H."/>
        </authorList>
    </citation>
    <scope>NUCLEOTIDE SEQUENCE [LARGE SCALE GENOMIC DNA]</scope>
    <source>
        <strain evidence="1 3">DSM 15692</strain>
    </source>
</reference>
<dbReference type="AlphaFoldDB" id="A0A1M4TXS7"/>
<sequence length="63" mass="7133">MKLIVGLDVSSTELDVCFLTDDDNFPVLKEASFENDQISATQIKNFILHYVEELNIDQIVIGM</sequence>
<keyword evidence="3" id="KW-1185">Reference proteome</keyword>
<proteinExistence type="predicted"/>
<evidence type="ECO:0000313" key="2">
    <source>
        <dbReference type="EMBL" id="SHF05503.1"/>
    </source>
</evidence>
<evidence type="ECO:0000313" key="3">
    <source>
        <dbReference type="Proteomes" id="UP000184128"/>
    </source>
</evidence>
<evidence type="ECO:0000313" key="1">
    <source>
        <dbReference type="EMBL" id="SHE49255.1"/>
    </source>
</evidence>